<comment type="caution">
    <text evidence="6">The sequence shown here is derived from an EMBL/GenBank/DDBJ whole genome shotgun (WGS) entry which is preliminary data.</text>
</comment>
<accession>A0A372JS33</accession>
<evidence type="ECO:0000256" key="2">
    <source>
        <dbReference type="ARBA" id="ARBA00010742"/>
    </source>
</evidence>
<feature type="signal peptide" evidence="4">
    <location>
        <begin position="1"/>
        <end position="38"/>
    </location>
</feature>
<sequence>MIFRTLTPLRSSPRRGNPRMKRSLLGLAAVAACLALSAAGCGSSEGLEKPVLTVGVVPVPDSAPLAIAQQRGYFKDEGLTVKIRPVKASPDATPLLLNGSLDLALLNYVSTFTAQDKGTAAFRVVADSYRGSNGSFAVLTGTAPGVQGLAGLRGRKIAVPAVRSVTDLLLAVQLRNAGLDRDKDVTVVPVPLPNMGAALRQGTVDAVAAAEPFVTDIQAAHGGHLLSDLVTGPTEDFPISGWGGTAKFAEKNPRTVAAFQRAIARANRAAADRATVTRAIPTYTQIPAVTAAKISLGAYPTRLDAAKLQQVATLMTQYGYLQNTPDVRKMITPAPK</sequence>
<dbReference type="SUPFAM" id="SSF53850">
    <property type="entry name" value="Periplasmic binding protein-like II"/>
    <property type="match status" value="1"/>
</dbReference>
<dbReference type="PROSITE" id="PS51257">
    <property type="entry name" value="PROKAR_LIPOPROTEIN"/>
    <property type="match status" value="1"/>
</dbReference>
<keyword evidence="7" id="KW-1185">Reference proteome</keyword>
<dbReference type="InterPro" id="IPR001638">
    <property type="entry name" value="Solute-binding_3/MltF_N"/>
</dbReference>
<proteinExistence type="inferred from homology"/>
<feature type="chain" id="PRO_5039311339" evidence="4">
    <location>
        <begin position="39"/>
        <end position="336"/>
    </location>
</feature>
<dbReference type="PANTHER" id="PTHR30024">
    <property type="entry name" value="ALIPHATIC SULFONATES-BINDING PROTEIN-RELATED"/>
    <property type="match status" value="1"/>
</dbReference>
<dbReference type="AlphaFoldDB" id="A0A372JS33"/>
<protein>
    <submittedName>
        <fullName evidence="6">ABC transporter substrate-binding protein</fullName>
    </submittedName>
</protein>
<evidence type="ECO:0000256" key="1">
    <source>
        <dbReference type="ARBA" id="ARBA00004418"/>
    </source>
</evidence>
<reference evidence="6 7" key="1">
    <citation type="submission" date="2018-08" db="EMBL/GenBank/DDBJ databases">
        <title>Actinomadura jelena sp. nov., a novel Actinomycete isolated from soil in Chad.</title>
        <authorList>
            <person name="Shi L."/>
        </authorList>
    </citation>
    <scope>NUCLEOTIDE SEQUENCE [LARGE SCALE GENOMIC DNA]</scope>
    <source>
        <strain evidence="6 7">NEAU-G17</strain>
    </source>
</reference>
<organism evidence="6 7">
    <name type="scientific">Actinomadura logoneensis</name>
    <dbReference type="NCBI Taxonomy" id="2293572"/>
    <lineage>
        <taxon>Bacteria</taxon>
        <taxon>Bacillati</taxon>
        <taxon>Actinomycetota</taxon>
        <taxon>Actinomycetes</taxon>
        <taxon>Streptosporangiales</taxon>
        <taxon>Thermomonosporaceae</taxon>
        <taxon>Actinomadura</taxon>
    </lineage>
</organism>
<evidence type="ECO:0000313" key="6">
    <source>
        <dbReference type="EMBL" id="RFU42749.1"/>
    </source>
</evidence>
<evidence type="ECO:0000256" key="3">
    <source>
        <dbReference type="ARBA" id="ARBA00022729"/>
    </source>
</evidence>
<dbReference type="Pfam" id="PF13379">
    <property type="entry name" value="NMT1_2"/>
    <property type="match status" value="1"/>
</dbReference>
<dbReference type="PANTHER" id="PTHR30024:SF47">
    <property type="entry name" value="TAURINE-BINDING PERIPLASMIC PROTEIN"/>
    <property type="match status" value="1"/>
</dbReference>
<evidence type="ECO:0000313" key="7">
    <source>
        <dbReference type="Proteomes" id="UP000261811"/>
    </source>
</evidence>
<keyword evidence="3 4" id="KW-0732">Signal</keyword>
<dbReference type="EMBL" id="QURH01000099">
    <property type="protein sequence ID" value="RFU42749.1"/>
    <property type="molecule type" value="Genomic_DNA"/>
</dbReference>
<comment type="subcellular location">
    <subcellularLocation>
        <location evidence="1">Periplasm</location>
    </subcellularLocation>
</comment>
<dbReference type="Proteomes" id="UP000261811">
    <property type="component" value="Unassembled WGS sequence"/>
</dbReference>
<dbReference type="Gene3D" id="3.40.190.10">
    <property type="entry name" value="Periplasmic binding protein-like II"/>
    <property type="match status" value="2"/>
</dbReference>
<feature type="domain" description="Solute-binding protein family 3/N-terminal" evidence="5">
    <location>
        <begin position="51"/>
        <end position="279"/>
    </location>
</feature>
<evidence type="ECO:0000256" key="4">
    <source>
        <dbReference type="SAM" id="SignalP"/>
    </source>
</evidence>
<dbReference type="GO" id="GO:0042597">
    <property type="term" value="C:periplasmic space"/>
    <property type="evidence" value="ECO:0007669"/>
    <property type="project" value="UniProtKB-SubCell"/>
</dbReference>
<dbReference type="SMART" id="SM00062">
    <property type="entry name" value="PBPb"/>
    <property type="match status" value="1"/>
</dbReference>
<comment type="similarity">
    <text evidence="2">Belongs to the bacterial solute-binding protein SsuA/TauA family.</text>
</comment>
<name>A0A372JS33_9ACTN</name>
<gene>
    <name evidence="6" type="ORF">DZF91_04875</name>
</gene>
<evidence type="ECO:0000259" key="5">
    <source>
        <dbReference type="SMART" id="SM00062"/>
    </source>
</evidence>